<proteinExistence type="predicted"/>
<gene>
    <name evidence="4" type="ORF">SAMN05444359_13522</name>
</gene>
<dbReference type="RefSeq" id="WP_090172865.1">
    <property type="nucleotide sequence ID" value="NZ_FOFB01000035.1"/>
</dbReference>
<dbReference type="Proteomes" id="UP000199021">
    <property type="component" value="Unassembled WGS sequence"/>
</dbReference>
<dbReference type="AlphaFoldDB" id="A0A1H9NAS1"/>
<keyword evidence="5" id="KW-1185">Reference proteome</keyword>
<protein>
    <submittedName>
        <fullName evidence="4">S-adenosylmethionine-diacylgycerolhomoserine-N-methlytransferase</fullName>
    </submittedName>
</protein>
<dbReference type="SUPFAM" id="SSF53335">
    <property type="entry name" value="S-adenosyl-L-methionine-dependent methyltransferases"/>
    <property type="match status" value="1"/>
</dbReference>
<dbReference type="EMBL" id="FOFB01000035">
    <property type="protein sequence ID" value="SER32765.1"/>
    <property type="molecule type" value="Genomic_DNA"/>
</dbReference>
<dbReference type="GO" id="GO:0008168">
    <property type="term" value="F:methyltransferase activity"/>
    <property type="evidence" value="ECO:0007669"/>
    <property type="project" value="UniProtKB-KW"/>
</dbReference>
<accession>A0A1H9NAS1</accession>
<dbReference type="Gene3D" id="3.40.50.150">
    <property type="entry name" value="Vaccinia Virus protein VP39"/>
    <property type="match status" value="1"/>
</dbReference>
<dbReference type="OrthoDB" id="2370471at2"/>
<dbReference type="STRING" id="478744.SAMN05444359_13522"/>
<feature type="domain" description="Methyltransferase" evidence="3">
    <location>
        <begin position="55"/>
        <end position="149"/>
    </location>
</feature>
<keyword evidence="2 4" id="KW-0808">Transferase</keyword>
<dbReference type="Pfam" id="PF13649">
    <property type="entry name" value="Methyltransf_25"/>
    <property type="match status" value="1"/>
</dbReference>
<evidence type="ECO:0000313" key="5">
    <source>
        <dbReference type="Proteomes" id="UP000199021"/>
    </source>
</evidence>
<evidence type="ECO:0000256" key="1">
    <source>
        <dbReference type="ARBA" id="ARBA00022603"/>
    </source>
</evidence>
<dbReference type="InterPro" id="IPR041698">
    <property type="entry name" value="Methyltransf_25"/>
</dbReference>
<evidence type="ECO:0000313" key="4">
    <source>
        <dbReference type="EMBL" id="SER32765.1"/>
    </source>
</evidence>
<name>A0A1H9NAS1_9BACT</name>
<dbReference type="InterPro" id="IPR029063">
    <property type="entry name" value="SAM-dependent_MTases_sf"/>
</dbReference>
<evidence type="ECO:0000256" key="2">
    <source>
        <dbReference type="ARBA" id="ARBA00022679"/>
    </source>
</evidence>
<sequence length="213" mass="24668">MTRNIAPINNTENHPLSKYYQFQSRIYDMTRWSFLFGRRQLIRTLPIPKKKSISILEIGCGTGKNLIQLAKKYPHAEITGIDLSEEMLQICRKKITPYQGRISTIKGAFGEVTFRENFDLIVFSYCLTMVNPGWDRLIDQAKSTLKTGGVMAVVDFHDTAVSGFEHHMAGHHVRMDGHLLNVLPKKFRQHEQQIAKAYFGAWRWFMFIGYKKP</sequence>
<dbReference type="InParanoid" id="A0A1H9NAS1"/>
<dbReference type="CDD" id="cd02440">
    <property type="entry name" value="AdoMet_MTases"/>
    <property type="match status" value="1"/>
</dbReference>
<reference evidence="5" key="1">
    <citation type="submission" date="2016-10" db="EMBL/GenBank/DDBJ databases">
        <authorList>
            <person name="Varghese N."/>
            <person name="Submissions S."/>
        </authorList>
    </citation>
    <scope>NUCLEOTIDE SEQUENCE [LARGE SCALE GENOMIC DNA]</scope>
    <source>
        <strain evidence="5">DSM 24740</strain>
    </source>
</reference>
<evidence type="ECO:0000259" key="3">
    <source>
        <dbReference type="Pfam" id="PF13649"/>
    </source>
</evidence>
<organism evidence="4 5">
    <name type="scientific">Neolewinella agarilytica</name>
    <dbReference type="NCBI Taxonomy" id="478744"/>
    <lineage>
        <taxon>Bacteria</taxon>
        <taxon>Pseudomonadati</taxon>
        <taxon>Bacteroidota</taxon>
        <taxon>Saprospiria</taxon>
        <taxon>Saprospirales</taxon>
        <taxon>Lewinellaceae</taxon>
        <taxon>Neolewinella</taxon>
    </lineage>
</organism>
<keyword evidence="1" id="KW-0489">Methyltransferase</keyword>
<dbReference type="GO" id="GO:0032259">
    <property type="term" value="P:methylation"/>
    <property type="evidence" value="ECO:0007669"/>
    <property type="project" value="UniProtKB-KW"/>
</dbReference>
<dbReference type="PANTHER" id="PTHR43861:SF1">
    <property type="entry name" value="TRANS-ACONITATE 2-METHYLTRANSFERASE"/>
    <property type="match status" value="1"/>
</dbReference>
<dbReference type="PANTHER" id="PTHR43861">
    <property type="entry name" value="TRANS-ACONITATE 2-METHYLTRANSFERASE-RELATED"/>
    <property type="match status" value="1"/>
</dbReference>